<accession>A0A383VPC1</accession>
<feature type="region of interest" description="Disordered" evidence="1">
    <location>
        <begin position="635"/>
        <end position="666"/>
    </location>
</feature>
<keyword evidence="4" id="KW-1185">Reference proteome</keyword>
<dbReference type="PROSITE" id="PS50174">
    <property type="entry name" value="G_PATCH"/>
    <property type="match status" value="1"/>
</dbReference>
<feature type="region of interest" description="Disordered" evidence="1">
    <location>
        <begin position="940"/>
        <end position="967"/>
    </location>
</feature>
<sequence length="967" mass="98578">MGRRKQKQLAFLQGNSLAEELEASSSDDDDPGGLHIGGIVIRAPARSRAAEQHGRNPSRAPAAAPVSSSRPAGVRNQPQQLQQEELERLFASEDSLDDELRDYLDNVKQHDDDSGEASEPDGAAAAAAPAAAQQGSRRHAAAAAADVDSSSSEVWEELGSRPGLGFAGSAAARFAAVSLDEALEGALGSDMQRESNNSFDSDGSSSSSSNYSRSGSSSDEDAPEQLDLTSLDASTAVVVDAQGRPMAVWESLTLQQRFPVQARAGEAGNSTSSSRRRRQQQGRQTPSRSSSGRAAAAGLLPAELPADAPAFECEVTAAAAKAAYAAALAAADVDAVQRQQRRQQQKSLAKGARHGQLLPGEKKRLRKEKIAAKRCERRGQQGQGALALLAAVERFALGGRDMEVLPPCGKHKQAFVRYVATLYGVRASAQGGSSSGRTALVLASTPDTGKPTADAAARLQTLLAAELTREITAAAIAAGPGERPAAAAAAGAAGQQGGSSRQRRTPQRQGSRGAAAAAAAESAFQQPVAFVSAGTLDPNHSSTRTDTNEVQQHVSILPSAAAAAAAANEPAGPGDMDAAAAAAAAVAQEEGAETGPQTEAAAGIHAAAGSSARAAAAAADMGEFLQSLLLDDEETPAAAPAAAAAAYSGQSQQQQQQQQQQDEPAWFEDRGRCWPAAGAGLGFVQEAAPTAAAAVPAAEAGCTVAAAAAAAAPTEGGASAPLYNRAPVHFGLGFSAGLGFVQQQEEGMQQQSADISTAEARAEAAEAAGAGSSRQGSQQLQVLEDKFAALRAAPNPAAAKRQQRRQQRQQQTEKRLTAPNTAMGPAVGAAAAAMSPMGTLVVTAAADDDGDSGDDGSPGLVVTLGMTAQQVKKAKKQLLRNQRRESRSAAAAAGDGQGQAAAAAAAAAVGNVHGSFAGFEAHTRGIGSRLLAGWGWREGEGLGRARQGRPEPLQAVRRERQLGLGAE</sequence>
<feature type="compositionally biased region" description="Low complexity" evidence="1">
    <location>
        <begin position="507"/>
        <end position="519"/>
    </location>
</feature>
<dbReference type="InterPro" id="IPR000467">
    <property type="entry name" value="G_patch_dom"/>
</dbReference>
<dbReference type="AlphaFoldDB" id="A0A383VPC1"/>
<feature type="compositionally biased region" description="Low complexity" evidence="1">
    <location>
        <begin position="765"/>
        <end position="779"/>
    </location>
</feature>
<feature type="compositionally biased region" description="Low complexity" evidence="1">
    <location>
        <begin position="57"/>
        <end position="83"/>
    </location>
</feature>
<evidence type="ECO:0000313" key="4">
    <source>
        <dbReference type="Proteomes" id="UP000256970"/>
    </source>
</evidence>
<feature type="compositionally biased region" description="Low complexity" evidence="1">
    <location>
        <begin position="636"/>
        <end position="661"/>
    </location>
</feature>
<feature type="compositionally biased region" description="Low complexity" evidence="1">
    <location>
        <begin position="123"/>
        <end position="152"/>
    </location>
</feature>
<dbReference type="Proteomes" id="UP000256970">
    <property type="component" value="Unassembled WGS sequence"/>
</dbReference>
<feature type="region of interest" description="Disordered" evidence="1">
    <location>
        <begin position="486"/>
        <end position="519"/>
    </location>
</feature>
<dbReference type="GO" id="GO:0003676">
    <property type="term" value="F:nucleic acid binding"/>
    <property type="evidence" value="ECO:0007669"/>
    <property type="project" value="InterPro"/>
</dbReference>
<proteinExistence type="predicted"/>
<feature type="compositionally biased region" description="Low complexity" evidence="1">
    <location>
        <begin position="195"/>
        <end position="217"/>
    </location>
</feature>
<feature type="region of interest" description="Disordered" evidence="1">
    <location>
        <begin position="260"/>
        <end position="295"/>
    </location>
</feature>
<gene>
    <name evidence="3" type="ORF">BQ4739_LOCUS7447</name>
</gene>
<dbReference type="EMBL" id="FNXT01000767">
    <property type="protein sequence ID" value="SZX67021.1"/>
    <property type="molecule type" value="Genomic_DNA"/>
</dbReference>
<dbReference type="STRING" id="3088.A0A383VPC1"/>
<feature type="region of interest" description="Disordered" evidence="1">
    <location>
        <begin position="794"/>
        <end position="823"/>
    </location>
</feature>
<feature type="compositionally biased region" description="Acidic residues" evidence="1">
    <location>
        <begin position="20"/>
        <end position="31"/>
    </location>
</feature>
<feature type="domain" description="G-patch" evidence="2">
    <location>
        <begin position="923"/>
        <end position="967"/>
    </location>
</feature>
<feature type="region of interest" description="Disordered" evidence="1">
    <location>
        <begin position="743"/>
        <end position="779"/>
    </location>
</feature>
<evidence type="ECO:0000256" key="1">
    <source>
        <dbReference type="SAM" id="MobiDB-lite"/>
    </source>
</evidence>
<dbReference type="PANTHER" id="PTHR47423:SF2">
    <property type="entry name" value="PROTEIN SQS1"/>
    <property type="match status" value="1"/>
</dbReference>
<evidence type="ECO:0000259" key="2">
    <source>
        <dbReference type="PROSITE" id="PS50174"/>
    </source>
</evidence>
<evidence type="ECO:0000313" key="3">
    <source>
        <dbReference type="EMBL" id="SZX67021.1"/>
    </source>
</evidence>
<organism evidence="3 4">
    <name type="scientific">Tetradesmus obliquus</name>
    <name type="common">Green alga</name>
    <name type="synonym">Acutodesmus obliquus</name>
    <dbReference type="NCBI Taxonomy" id="3088"/>
    <lineage>
        <taxon>Eukaryota</taxon>
        <taxon>Viridiplantae</taxon>
        <taxon>Chlorophyta</taxon>
        <taxon>core chlorophytes</taxon>
        <taxon>Chlorophyceae</taxon>
        <taxon>CS clade</taxon>
        <taxon>Sphaeropleales</taxon>
        <taxon>Scenedesmaceae</taxon>
        <taxon>Tetradesmus</taxon>
    </lineage>
</organism>
<dbReference type="PANTHER" id="PTHR47423">
    <property type="entry name" value="G-PATCH DOMAIN CONTAINING PROTEIN"/>
    <property type="match status" value="1"/>
</dbReference>
<feature type="region of interest" description="Disordered" evidence="1">
    <location>
        <begin position="104"/>
        <end position="162"/>
    </location>
</feature>
<feature type="region of interest" description="Disordered" evidence="1">
    <location>
        <begin position="20"/>
        <end position="83"/>
    </location>
</feature>
<dbReference type="SMART" id="SM00443">
    <property type="entry name" value="G_patch"/>
    <property type="match status" value="1"/>
</dbReference>
<feature type="compositionally biased region" description="Low complexity" evidence="1">
    <location>
        <begin position="281"/>
        <end position="295"/>
    </location>
</feature>
<dbReference type="Pfam" id="PF01585">
    <property type="entry name" value="G-patch"/>
    <property type="match status" value="1"/>
</dbReference>
<name>A0A383VPC1_TETOB</name>
<protein>
    <recommendedName>
        <fullName evidence="2">G-patch domain-containing protein</fullName>
    </recommendedName>
</protein>
<feature type="region of interest" description="Disordered" evidence="1">
    <location>
        <begin position="187"/>
        <end position="224"/>
    </location>
</feature>
<reference evidence="3 4" key="1">
    <citation type="submission" date="2016-10" db="EMBL/GenBank/DDBJ databases">
        <authorList>
            <person name="Cai Z."/>
        </authorList>
    </citation>
    <scope>NUCLEOTIDE SEQUENCE [LARGE SCALE GENOMIC DNA]</scope>
</reference>
<feature type="region of interest" description="Disordered" evidence="1">
    <location>
        <begin position="340"/>
        <end position="365"/>
    </location>
</feature>